<dbReference type="STRING" id="518766.Rmar_0604"/>
<dbReference type="PANTHER" id="PTHR42688">
    <property type="entry name" value="CONSERVED PROTEIN"/>
    <property type="match status" value="1"/>
</dbReference>
<dbReference type="EMBL" id="CP001807">
    <property type="protein sequence ID" value="ACY47504.1"/>
    <property type="molecule type" value="Genomic_DNA"/>
</dbReference>
<dbReference type="RefSeq" id="WP_012843116.1">
    <property type="nucleotide sequence ID" value="NC_013501.1"/>
</dbReference>
<accession>D0MFH7</accession>
<evidence type="ECO:0000313" key="9">
    <source>
        <dbReference type="Proteomes" id="UP000002221"/>
    </source>
</evidence>
<feature type="domain" description="Major facilitator superfamily (MFS) profile" evidence="7">
    <location>
        <begin position="16"/>
        <end position="392"/>
    </location>
</feature>
<dbReference type="OrthoDB" id="9803985at2"/>
<evidence type="ECO:0000256" key="3">
    <source>
        <dbReference type="ARBA" id="ARBA00022692"/>
    </source>
</evidence>
<dbReference type="InterPro" id="IPR020846">
    <property type="entry name" value="MFS_dom"/>
</dbReference>
<evidence type="ECO:0000313" key="8">
    <source>
        <dbReference type="EMBL" id="ACY47504.1"/>
    </source>
</evidence>
<name>D0MFH7_RHOM4</name>
<evidence type="ECO:0000256" key="2">
    <source>
        <dbReference type="ARBA" id="ARBA00022475"/>
    </source>
</evidence>
<evidence type="ECO:0000256" key="5">
    <source>
        <dbReference type="ARBA" id="ARBA00023136"/>
    </source>
</evidence>
<feature type="transmembrane region" description="Helical" evidence="6">
    <location>
        <begin position="12"/>
        <end position="31"/>
    </location>
</feature>
<dbReference type="AlphaFoldDB" id="D0MFH7"/>
<organism evidence="8 9">
    <name type="scientific">Rhodothermus marinus (strain ATCC 43812 / DSM 4252 / R-10)</name>
    <name type="common">Rhodothermus obamensis</name>
    <dbReference type="NCBI Taxonomy" id="518766"/>
    <lineage>
        <taxon>Bacteria</taxon>
        <taxon>Pseudomonadati</taxon>
        <taxon>Rhodothermota</taxon>
        <taxon>Rhodothermia</taxon>
        <taxon>Rhodothermales</taxon>
        <taxon>Rhodothermaceae</taxon>
        <taxon>Rhodothermus</taxon>
    </lineage>
</organism>
<dbReference type="GO" id="GO:0005886">
    <property type="term" value="C:plasma membrane"/>
    <property type="evidence" value="ECO:0007669"/>
    <property type="project" value="UniProtKB-SubCell"/>
</dbReference>
<feature type="transmembrane region" description="Helical" evidence="6">
    <location>
        <begin position="218"/>
        <end position="239"/>
    </location>
</feature>
<keyword evidence="5 6" id="KW-0472">Membrane</keyword>
<dbReference type="PANTHER" id="PTHR42688:SF1">
    <property type="entry name" value="BLR5212 PROTEIN"/>
    <property type="match status" value="1"/>
</dbReference>
<dbReference type="HOGENOM" id="CLU_040020_2_0_10"/>
<keyword evidence="9" id="KW-1185">Reference proteome</keyword>
<keyword evidence="3 6" id="KW-0812">Transmembrane</keyword>
<dbReference type="Pfam" id="PF07690">
    <property type="entry name" value="MFS_1"/>
    <property type="match status" value="1"/>
</dbReference>
<feature type="transmembrane region" description="Helical" evidence="6">
    <location>
        <begin position="173"/>
        <end position="191"/>
    </location>
</feature>
<dbReference type="PROSITE" id="PS50850">
    <property type="entry name" value="MFS"/>
    <property type="match status" value="1"/>
</dbReference>
<feature type="transmembrane region" description="Helical" evidence="6">
    <location>
        <begin position="304"/>
        <end position="327"/>
    </location>
</feature>
<comment type="subcellular location">
    <subcellularLocation>
        <location evidence="1">Cell membrane</location>
        <topology evidence="1">Multi-pass membrane protein</topology>
    </subcellularLocation>
</comment>
<dbReference type="SUPFAM" id="SSF103473">
    <property type="entry name" value="MFS general substrate transporter"/>
    <property type="match status" value="1"/>
</dbReference>
<feature type="transmembrane region" description="Helical" evidence="6">
    <location>
        <begin position="80"/>
        <end position="101"/>
    </location>
</feature>
<dbReference type="Gene3D" id="1.20.1250.20">
    <property type="entry name" value="MFS general substrate transporter like domains"/>
    <property type="match status" value="2"/>
</dbReference>
<dbReference type="InterPro" id="IPR052425">
    <property type="entry name" value="Uncharacterized_MFS-type"/>
</dbReference>
<evidence type="ECO:0000256" key="1">
    <source>
        <dbReference type="ARBA" id="ARBA00004651"/>
    </source>
</evidence>
<feature type="transmembrane region" description="Helical" evidence="6">
    <location>
        <begin position="278"/>
        <end position="298"/>
    </location>
</feature>
<dbReference type="InterPro" id="IPR011701">
    <property type="entry name" value="MFS"/>
</dbReference>
<keyword evidence="2" id="KW-1003">Cell membrane</keyword>
<evidence type="ECO:0000256" key="6">
    <source>
        <dbReference type="SAM" id="Phobius"/>
    </source>
</evidence>
<dbReference type="CDD" id="cd17370">
    <property type="entry name" value="MFS_MJ1317_like"/>
    <property type="match status" value="1"/>
</dbReference>
<evidence type="ECO:0000256" key="4">
    <source>
        <dbReference type="ARBA" id="ARBA00022989"/>
    </source>
</evidence>
<dbReference type="Proteomes" id="UP000002221">
    <property type="component" value="Chromosome"/>
</dbReference>
<keyword evidence="4 6" id="KW-1133">Transmembrane helix</keyword>
<feature type="transmembrane region" description="Helical" evidence="6">
    <location>
        <begin position="251"/>
        <end position="271"/>
    </location>
</feature>
<dbReference type="eggNOG" id="COG2814">
    <property type="taxonomic scope" value="Bacteria"/>
</dbReference>
<dbReference type="KEGG" id="rmr:Rmar_0604"/>
<feature type="transmembrane region" description="Helical" evidence="6">
    <location>
        <begin position="43"/>
        <end position="68"/>
    </location>
</feature>
<gene>
    <name evidence="8" type="ordered locus">Rmar_0604</name>
</gene>
<dbReference type="GO" id="GO:0022857">
    <property type="term" value="F:transmembrane transporter activity"/>
    <property type="evidence" value="ECO:0007669"/>
    <property type="project" value="InterPro"/>
</dbReference>
<proteinExistence type="predicted"/>
<sequence length="393" mass="41382">MTRPAATPTTRRALWLIVLFGLVSLLADLTYESARSLIGPYLGWLGASATAVGVVAGAGELVGYGLRLASGYLSDRTRRYWTLTLLGYAVNLLAVPALALAGRWEVAAALIIAERAGKALRTPVRDVLLSHATAQVGHGRGFGLHEALDQIGAVAGPLLMAGVLLQGGDYRTAFALLLVPALLALGLLGVARLRYPRPQELEAARPTAPADRTFPRTFWIYLTGAGLLAAGYADFPLIAYHFREAGVLPEAWIPLSYALAMGVDAGAALLLGRWFDRFGPITLALAVALTSAFAPLTFLGGAAAAWVGMALWGVGMGAQESILRATLARMIAPERRGTAFGLFHAVFGVCWFAGSALLGVLYDTSIPALVGVAVALQVLAALVLGWMSRQPKR</sequence>
<dbReference type="InterPro" id="IPR036259">
    <property type="entry name" value="MFS_trans_sf"/>
</dbReference>
<feature type="transmembrane region" description="Helical" evidence="6">
    <location>
        <begin position="368"/>
        <end position="387"/>
    </location>
</feature>
<reference evidence="8 9" key="1">
    <citation type="journal article" date="2009" name="Stand. Genomic Sci.">
        <title>Complete genome sequence of Rhodothermus marinus type strain (R-10).</title>
        <authorList>
            <person name="Nolan M."/>
            <person name="Tindall B.J."/>
            <person name="Pomrenke H."/>
            <person name="Lapidus A."/>
            <person name="Copeland A."/>
            <person name="Glavina Del Rio T."/>
            <person name="Lucas S."/>
            <person name="Chen F."/>
            <person name="Tice H."/>
            <person name="Cheng J.F."/>
            <person name="Saunders E."/>
            <person name="Han C."/>
            <person name="Bruce D."/>
            <person name="Goodwin L."/>
            <person name="Chain P."/>
            <person name="Pitluck S."/>
            <person name="Ovchinikova G."/>
            <person name="Pati A."/>
            <person name="Ivanova N."/>
            <person name="Mavromatis K."/>
            <person name="Chen A."/>
            <person name="Palaniappan K."/>
            <person name="Land M."/>
            <person name="Hauser L."/>
            <person name="Chang Y.J."/>
            <person name="Jeffries C.D."/>
            <person name="Brettin T."/>
            <person name="Goker M."/>
            <person name="Bristow J."/>
            <person name="Eisen J.A."/>
            <person name="Markowitz V."/>
            <person name="Hugenholtz P."/>
            <person name="Kyrpides N.C."/>
            <person name="Klenk H.P."/>
            <person name="Detter J.C."/>
        </authorList>
    </citation>
    <scope>NUCLEOTIDE SEQUENCE [LARGE SCALE GENOMIC DNA]</scope>
    <source>
        <strain evidence="9">ATCC 43812 / DSM 4252 / R-10</strain>
    </source>
</reference>
<feature type="transmembrane region" description="Helical" evidence="6">
    <location>
        <begin position="339"/>
        <end position="362"/>
    </location>
</feature>
<evidence type="ECO:0000259" key="7">
    <source>
        <dbReference type="PROSITE" id="PS50850"/>
    </source>
</evidence>
<protein>
    <submittedName>
        <fullName evidence="8">Major facilitator superfamily MFS_1</fullName>
    </submittedName>
</protein>